<reference evidence="10" key="1">
    <citation type="submission" date="2023-07" db="EMBL/GenBank/DDBJ databases">
        <title>A draft genome of Kazachstania heterogenica Y-27499.</title>
        <authorList>
            <person name="Donic C."/>
            <person name="Kralova J.S."/>
            <person name="Fidel L."/>
            <person name="Ben-Dor S."/>
            <person name="Jung S."/>
        </authorList>
    </citation>
    <scope>NUCLEOTIDE SEQUENCE [LARGE SCALE GENOMIC DNA]</scope>
    <source>
        <strain evidence="10">Y27499</strain>
    </source>
</reference>
<dbReference type="InterPro" id="IPR034353">
    <property type="entry name" value="ABT1/ESF2_RRM"/>
</dbReference>
<dbReference type="AlphaFoldDB" id="A0AAN7WKS1"/>
<protein>
    <recommendedName>
        <fullName evidence="3">Pre-rRNA-processing protein ESF2</fullName>
    </recommendedName>
    <alternativeName>
        <fullName evidence="7">18S rRNA factor 2</fullName>
    </alternativeName>
    <alternativeName>
        <fullName evidence="4">Pre-rRNA-processing protein esf2</fullName>
    </alternativeName>
</protein>
<dbReference type="SUPFAM" id="SSF54928">
    <property type="entry name" value="RNA-binding domain, RBD"/>
    <property type="match status" value="1"/>
</dbReference>
<dbReference type="InterPro" id="IPR039119">
    <property type="entry name" value="ABT1/Esf2"/>
</dbReference>
<dbReference type="GO" id="GO:0000472">
    <property type="term" value="P:endonucleolytic cleavage to generate mature 5'-end of SSU-rRNA from (SSU-rRNA, 5.8S rRNA, LSU-rRNA)"/>
    <property type="evidence" value="ECO:0007669"/>
    <property type="project" value="TreeGrafter"/>
</dbReference>
<accession>A0AAN7WKS1</accession>
<sequence>MSKNDSDDYNDFDSSDEEERLNVLITSKKNKLSRHDPFNRVESDEESDIPYQNDEEEEEKDLKQKGIENELEQNKRKELDVDESVPRDNNEDNNSEEENKDKNIEIEEQNDKTAKLKKRLQFVNALKKTHHKTGVVYLSSIPPYMKPAKMRQILSRFGEVDRLFLKREDEAKHRQRVKSGGNKKIKYEEGWAEFIRKRDAKLCASTLNGNIIGGKKGNFYHDDILNVKYLPGFKWADLTEQIARENDIRQSKLELEMSQANRLNAEYIRNVEKSKMLQNIEKSKKRKLDNNNGNKINSKDDNGVEKSDSKEVEIENKYRKFKQRRVNTNRADAPSNIKQNDSSKTLNSVLNSLL</sequence>
<feature type="region of interest" description="Disordered" evidence="8">
    <location>
        <begin position="282"/>
        <end position="343"/>
    </location>
</feature>
<evidence type="ECO:0000256" key="5">
    <source>
        <dbReference type="ARBA" id="ARBA00022884"/>
    </source>
</evidence>
<dbReference type="GO" id="GO:0003723">
    <property type="term" value="F:RNA binding"/>
    <property type="evidence" value="ECO:0007669"/>
    <property type="project" value="UniProtKB-KW"/>
</dbReference>
<dbReference type="EMBL" id="JAWIZZ010000053">
    <property type="protein sequence ID" value="KAK5778218.1"/>
    <property type="molecule type" value="Genomic_DNA"/>
</dbReference>
<evidence type="ECO:0000256" key="4">
    <source>
        <dbReference type="ARBA" id="ARBA00021800"/>
    </source>
</evidence>
<dbReference type="GO" id="GO:0034462">
    <property type="term" value="P:small-subunit processome assembly"/>
    <property type="evidence" value="ECO:0007669"/>
    <property type="project" value="TreeGrafter"/>
</dbReference>
<comment type="similarity">
    <text evidence="2">Belongs to the ESF2/ABP1 family.</text>
</comment>
<organism evidence="9 10">
    <name type="scientific">Arxiozyma heterogenica</name>
    <dbReference type="NCBI Taxonomy" id="278026"/>
    <lineage>
        <taxon>Eukaryota</taxon>
        <taxon>Fungi</taxon>
        <taxon>Dikarya</taxon>
        <taxon>Ascomycota</taxon>
        <taxon>Saccharomycotina</taxon>
        <taxon>Saccharomycetes</taxon>
        <taxon>Saccharomycetales</taxon>
        <taxon>Saccharomycetaceae</taxon>
        <taxon>Arxiozyma</taxon>
    </lineage>
</organism>
<evidence type="ECO:0000313" key="9">
    <source>
        <dbReference type="EMBL" id="KAK5778218.1"/>
    </source>
</evidence>
<dbReference type="GO" id="GO:0005730">
    <property type="term" value="C:nucleolus"/>
    <property type="evidence" value="ECO:0007669"/>
    <property type="project" value="UniProtKB-SubCell"/>
</dbReference>
<evidence type="ECO:0000256" key="8">
    <source>
        <dbReference type="SAM" id="MobiDB-lite"/>
    </source>
</evidence>
<evidence type="ECO:0000256" key="6">
    <source>
        <dbReference type="ARBA" id="ARBA00023242"/>
    </source>
</evidence>
<feature type="compositionally biased region" description="Basic and acidic residues" evidence="8">
    <location>
        <begin position="33"/>
        <end position="42"/>
    </location>
</feature>
<dbReference type="GO" id="GO:0000480">
    <property type="term" value="P:endonucleolytic cleavage in 5'-ETS of tricistronic rRNA transcript (SSU-rRNA, 5.8S rRNA, LSU-rRNA)"/>
    <property type="evidence" value="ECO:0007669"/>
    <property type="project" value="TreeGrafter"/>
</dbReference>
<dbReference type="GO" id="GO:0000447">
    <property type="term" value="P:endonucleolytic cleavage in ITS1 to separate SSU-rRNA from 5.8S rRNA and LSU-rRNA from tricistronic rRNA transcript (SSU-rRNA, 5.8S rRNA, LSU-rRNA)"/>
    <property type="evidence" value="ECO:0007669"/>
    <property type="project" value="TreeGrafter"/>
</dbReference>
<comment type="caution">
    <text evidence="9">The sequence shown here is derived from an EMBL/GenBank/DDBJ whole genome shotgun (WGS) entry which is preliminary data.</text>
</comment>
<dbReference type="InterPro" id="IPR035979">
    <property type="entry name" value="RBD_domain_sf"/>
</dbReference>
<gene>
    <name evidence="9" type="ORF">RI543_003877</name>
</gene>
<keyword evidence="6" id="KW-0539">Nucleus</keyword>
<feature type="compositionally biased region" description="Acidic residues" evidence="8">
    <location>
        <begin position="43"/>
        <end position="59"/>
    </location>
</feature>
<dbReference type="Gene3D" id="3.30.70.330">
    <property type="match status" value="1"/>
</dbReference>
<feature type="compositionally biased region" description="Basic and acidic residues" evidence="8">
    <location>
        <begin position="297"/>
        <end position="318"/>
    </location>
</feature>
<comment type="subcellular location">
    <subcellularLocation>
        <location evidence="1">Nucleus</location>
        <location evidence="1">Nucleolus</location>
    </subcellularLocation>
</comment>
<dbReference type="InterPro" id="IPR012677">
    <property type="entry name" value="Nucleotide-bd_a/b_plait_sf"/>
</dbReference>
<feature type="compositionally biased region" description="Basic and acidic residues" evidence="8">
    <location>
        <begin position="97"/>
        <end position="110"/>
    </location>
</feature>
<evidence type="ECO:0000256" key="1">
    <source>
        <dbReference type="ARBA" id="ARBA00004604"/>
    </source>
</evidence>
<feature type="region of interest" description="Disordered" evidence="8">
    <location>
        <begin position="24"/>
        <end position="110"/>
    </location>
</feature>
<dbReference type="CDD" id="cd12263">
    <property type="entry name" value="RRM_ABT1_like"/>
    <property type="match status" value="1"/>
</dbReference>
<feature type="compositionally biased region" description="Basic and acidic residues" evidence="8">
    <location>
        <begin position="60"/>
        <end position="90"/>
    </location>
</feature>
<name>A0AAN7WKS1_9SACH</name>
<evidence type="ECO:0000256" key="2">
    <source>
        <dbReference type="ARBA" id="ARBA00005819"/>
    </source>
</evidence>
<evidence type="ECO:0000313" key="10">
    <source>
        <dbReference type="Proteomes" id="UP001306508"/>
    </source>
</evidence>
<dbReference type="PANTHER" id="PTHR12311">
    <property type="entry name" value="ACTIVATOR OF BASAL TRANSCRIPTION 1"/>
    <property type="match status" value="1"/>
</dbReference>
<dbReference type="PANTHER" id="PTHR12311:SF7">
    <property type="entry name" value="ACTIVATOR OF BASAL TRANSCRIPTION 1"/>
    <property type="match status" value="1"/>
</dbReference>
<proteinExistence type="inferred from homology"/>
<feature type="compositionally biased region" description="Polar residues" evidence="8">
    <location>
        <begin position="328"/>
        <end position="343"/>
    </location>
</feature>
<evidence type="ECO:0000256" key="3">
    <source>
        <dbReference type="ARBA" id="ARBA00013906"/>
    </source>
</evidence>
<dbReference type="Proteomes" id="UP001306508">
    <property type="component" value="Unassembled WGS sequence"/>
</dbReference>
<keyword evidence="5" id="KW-0694">RNA-binding</keyword>
<keyword evidence="10" id="KW-1185">Reference proteome</keyword>
<evidence type="ECO:0000256" key="7">
    <source>
        <dbReference type="ARBA" id="ARBA00032634"/>
    </source>
</evidence>